<feature type="region of interest" description="Disordered" evidence="1">
    <location>
        <begin position="24"/>
        <end position="58"/>
    </location>
</feature>
<keyword evidence="4" id="KW-1185">Reference proteome</keyword>
<evidence type="ECO:0000313" key="3">
    <source>
        <dbReference type="EMBL" id="VIP00235.1"/>
    </source>
</evidence>
<dbReference type="KEGG" id="bmy:BM_BM7904"/>
<dbReference type="GeneID" id="6100212"/>
<organism evidence="2">
    <name type="scientific">Brugia malayi</name>
    <name type="common">Filarial nematode worm</name>
    <dbReference type="NCBI Taxonomy" id="6279"/>
    <lineage>
        <taxon>Eukaryota</taxon>
        <taxon>Metazoa</taxon>
        <taxon>Ecdysozoa</taxon>
        <taxon>Nematoda</taxon>
        <taxon>Chromadorea</taxon>
        <taxon>Rhabditida</taxon>
        <taxon>Spirurina</taxon>
        <taxon>Spiruromorpha</taxon>
        <taxon>Filarioidea</taxon>
        <taxon>Onchocercidae</taxon>
        <taxon>Brugia</taxon>
    </lineage>
</organism>
<dbReference type="AlphaFoldDB" id="A0A0K0JU44"/>
<dbReference type="CTD" id="6100212"/>
<reference evidence="2 4" key="1">
    <citation type="journal article" date="2007" name="Science">
        <title>Draft genome of the filarial nematode parasite Brugia malayi.</title>
        <authorList>
            <person name="Ghedin E."/>
            <person name="Wang S."/>
            <person name="Spiro D."/>
            <person name="Caler E."/>
            <person name="Zhao Q."/>
            <person name="Crabtree J."/>
            <person name="Allen J.E."/>
            <person name="Delcher A.L."/>
            <person name="Guiliano D.B."/>
            <person name="Miranda-Saavedra D."/>
            <person name="Angiuoli S.V."/>
            <person name="Creasy T."/>
            <person name="Amedeo P."/>
            <person name="Haas B."/>
            <person name="El-Sayed N.M."/>
            <person name="Wortman J.R."/>
            <person name="Feldblyum T."/>
            <person name="Tallon L."/>
            <person name="Schatz M."/>
            <person name="Shumway M."/>
            <person name="Koo H."/>
            <person name="Salzberg S.L."/>
            <person name="Schobel S."/>
            <person name="Pertea M."/>
            <person name="Pop M."/>
            <person name="White O."/>
            <person name="Barton G.J."/>
            <person name="Carlow C.K."/>
            <person name="Crawford M.J."/>
            <person name="Daub J."/>
            <person name="Dimmic M.W."/>
            <person name="Estes C.F."/>
            <person name="Foster J.M."/>
            <person name="Ganatra M."/>
            <person name="Gregory W.F."/>
            <person name="Johnson N.M."/>
            <person name="Jin J."/>
            <person name="Komuniecki R."/>
            <person name="Korf I."/>
            <person name="Kumar S."/>
            <person name="Laney S."/>
            <person name="Li B.W."/>
            <person name="Li W."/>
            <person name="Lindblom T.H."/>
            <person name="Lustigman S."/>
            <person name="Ma D."/>
            <person name="Maina C.V."/>
            <person name="Martin D.M."/>
            <person name="McCarter J.P."/>
            <person name="McReynolds L."/>
            <person name="Mitreva M."/>
            <person name="Nutman T.B."/>
            <person name="Parkinson J."/>
            <person name="Peregrin-Alvarez J.M."/>
            <person name="Poole C."/>
            <person name="Ren Q."/>
            <person name="Saunders L."/>
            <person name="Sluder A.E."/>
            <person name="Smith K."/>
            <person name="Stanke M."/>
            <person name="Unnasch T.R."/>
            <person name="Ware J."/>
            <person name="Wei A.D."/>
            <person name="Weil G."/>
            <person name="Williams D.J."/>
            <person name="Zhang Y."/>
            <person name="Williams S.A."/>
            <person name="Fraser-Liggett C."/>
            <person name="Slatko B."/>
            <person name="Blaxter M.L."/>
            <person name="Scott A.L."/>
        </authorList>
    </citation>
    <scope>NUCLEOTIDE SEQUENCE</scope>
    <source>
        <strain evidence="2 4">FR3</strain>
    </source>
</reference>
<dbReference type="EMBL" id="CAAKNF010000028">
    <property type="protein sequence ID" value="VIP00235.1"/>
    <property type="molecule type" value="Genomic_DNA"/>
</dbReference>
<reference evidence="2" key="2">
    <citation type="submission" date="2012-12" db="EMBL/GenBank/DDBJ databases">
        <authorList>
            <person name="Gao Y.W."/>
            <person name="Fan S.T."/>
            <person name="Sun H.T."/>
            <person name="Wang Z."/>
            <person name="Gao X.L."/>
            <person name="Li Y.G."/>
            <person name="Wang T.C."/>
            <person name="Zhang K."/>
            <person name="Xu W.W."/>
            <person name="Yu Z.J."/>
            <person name="Xia X.Z."/>
        </authorList>
    </citation>
    <scope>NUCLEOTIDE SEQUENCE</scope>
    <source>
        <strain evidence="2">FR3</strain>
    </source>
</reference>
<dbReference type="WBParaSite" id="Bm7904.1">
    <property type="protein sequence ID" value="Bm7904.1"/>
    <property type="gene ID" value="WBGene00228165"/>
</dbReference>
<accession>A0A0K0JU44</accession>
<gene>
    <name evidence="2 5 6" type="ORF">Bm7904</name>
    <name evidence="3" type="ORF">BM_BM7904</name>
    <name evidence="2" type="ORF">BM_Bm7904</name>
</gene>
<dbReference type="OrthoDB" id="5875450at2759"/>
<dbReference type="Pfam" id="PF03057">
    <property type="entry name" value="DUF236"/>
    <property type="match status" value="1"/>
</dbReference>
<dbReference type="EMBL" id="LN855054">
    <property type="protein sequence ID" value="CRZ21908.1"/>
    <property type="molecule type" value="Genomic_DNA"/>
</dbReference>
<evidence type="ECO:0000256" key="1">
    <source>
        <dbReference type="SAM" id="MobiDB-lite"/>
    </source>
</evidence>
<sequence length="58" mass="6052">MICSYIILQRLILGTHDPKYQTSAGVDGEVFGEDKKRTAGADTDGGGGGPQTPQVAET</sequence>
<protein>
    <submittedName>
        <fullName evidence="2 5">Bm7904</fullName>
    </submittedName>
</protein>
<accession>A0A4E9G0K0</accession>
<evidence type="ECO:0000313" key="4">
    <source>
        <dbReference type="Proteomes" id="UP000006672"/>
    </source>
</evidence>
<dbReference type="RefSeq" id="XP_042938885.1">
    <property type="nucleotide sequence ID" value="XM_043082951.1"/>
</dbReference>
<proteinExistence type="predicted"/>
<reference evidence="5" key="4">
    <citation type="submission" date="2019-12" db="UniProtKB">
        <authorList>
            <consortium name="WormBaseParasite"/>
        </authorList>
    </citation>
    <scope>IDENTIFICATION</scope>
</reference>
<evidence type="ECO:0000313" key="2">
    <source>
        <dbReference type="EMBL" id="CRZ21908.1"/>
    </source>
</evidence>
<dbReference type="InterPro" id="IPR004296">
    <property type="entry name" value="DUF236"/>
</dbReference>
<evidence type="ECO:0000313" key="6">
    <source>
        <dbReference type="WormBase" id="Bm7904"/>
    </source>
</evidence>
<dbReference type="WormBase" id="Bm7904">
    <property type="protein sequence ID" value="BM24944"/>
    <property type="gene ID" value="WBGene00228165"/>
</dbReference>
<reference evidence="3" key="3">
    <citation type="submission" date="2019-04" db="EMBL/GenBank/DDBJ databases">
        <authorList>
            <person name="Howe K."/>
            <person name="Paulini M."/>
            <person name="Williams G."/>
        </authorList>
    </citation>
    <scope>NUCLEOTIDE SEQUENCE [LARGE SCALE GENOMIC DNA]</scope>
    <source>
        <strain evidence="3">FR3</strain>
    </source>
</reference>
<name>A0A0K0JU44_BRUMA</name>
<evidence type="ECO:0000313" key="5">
    <source>
        <dbReference type="WBParaSite" id="Bm7904.1"/>
    </source>
</evidence>
<dbReference type="Proteomes" id="UP000006672">
    <property type="component" value="Unassembled WGS sequence"/>
</dbReference>